<dbReference type="RefSeq" id="WP_005939971.1">
    <property type="nucleotide sequence ID" value="NZ_KB890353.1"/>
</dbReference>
<name>U6RH18_9BACT</name>
<dbReference type="GeneID" id="60062186"/>
<organism evidence="1 2">
    <name type="scientific">Phocaeicola massiliensis B84634 = Timone 84634 = DSM 17679 = JCM 13223</name>
    <dbReference type="NCBI Taxonomy" id="1121098"/>
    <lineage>
        <taxon>Bacteria</taxon>
        <taxon>Pseudomonadati</taxon>
        <taxon>Bacteroidota</taxon>
        <taxon>Bacteroidia</taxon>
        <taxon>Bacteroidales</taxon>
        <taxon>Bacteroidaceae</taxon>
        <taxon>Phocaeicola</taxon>
    </lineage>
</organism>
<dbReference type="OrthoDB" id="1048693at2"/>
<accession>U6RH18</accession>
<comment type="caution">
    <text evidence="1">The sequence shown here is derived from an EMBL/GenBank/DDBJ whole genome shotgun (WGS) entry which is preliminary data.</text>
</comment>
<reference evidence="1 2" key="1">
    <citation type="submission" date="2013-04" db="EMBL/GenBank/DDBJ databases">
        <title>The Genome Sequence of Bacteroides massiliensis DSM 17679.</title>
        <authorList>
            <consortium name="The Broad Institute Genomics Platform"/>
            <person name="Earl A."/>
            <person name="Ward D."/>
            <person name="Feldgarden M."/>
            <person name="Gevers D."/>
            <person name="Martens E."/>
            <person name="Fenner L."/>
            <person name="Roux V."/>
            <person name="Mallet M.N."/>
            <person name="Raoult D."/>
            <person name="Walker B."/>
            <person name="Young S."/>
            <person name="Zeng Q."/>
            <person name="Gargeya S."/>
            <person name="Fitzgerald M."/>
            <person name="Haas B."/>
            <person name="Abouelleil A."/>
            <person name="Allen A.W."/>
            <person name="Alvarado L."/>
            <person name="Arachchi H.M."/>
            <person name="Berlin A.M."/>
            <person name="Chapman S.B."/>
            <person name="Gainer-Dewar J."/>
            <person name="Goldberg J."/>
            <person name="Griggs A."/>
            <person name="Gujja S."/>
            <person name="Hansen M."/>
            <person name="Howarth C."/>
            <person name="Imamovic A."/>
            <person name="Ireland A."/>
            <person name="Larimer J."/>
            <person name="McCowan C."/>
            <person name="Murphy C."/>
            <person name="Pearson M."/>
            <person name="Poon T.W."/>
            <person name="Priest M."/>
            <person name="Roberts A."/>
            <person name="Saif S."/>
            <person name="Shea T."/>
            <person name="Sisk P."/>
            <person name="Sykes S."/>
            <person name="Wortman J."/>
            <person name="Nusbaum C."/>
            <person name="Birren B."/>
        </authorList>
    </citation>
    <scope>NUCLEOTIDE SEQUENCE [LARGE SCALE GENOMIC DNA]</scope>
    <source>
        <strain evidence="2">B84634 / Timone 84634 / DSM 17679 / JCM 13223</strain>
    </source>
</reference>
<gene>
    <name evidence="1" type="ORF">HMPREF1534_01847</name>
</gene>
<keyword evidence="2" id="KW-1185">Reference proteome</keyword>
<dbReference type="PATRIC" id="fig|1121098.3.peg.1876"/>
<evidence type="ECO:0000313" key="1">
    <source>
        <dbReference type="EMBL" id="EOA55031.1"/>
    </source>
</evidence>
<protein>
    <recommendedName>
        <fullName evidence="3">6-bladed beta-propeller</fullName>
    </recommendedName>
</protein>
<dbReference type="eggNOG" id="COG3391">
    <property type="taxonomic scope" value="Bacteria"/>
</dbReference>
<proteinExistence type="predicted"/>
<dbReference type="Proteomes" id="UP000017831">
    <property type="component" value="Unassembled WGS sequence"/>
</dbReference>
<dbReference type="EMBL" id="AQHY01000022">
    <property type="protein sequence ID" value="EOA55031.1"/>
    <property type="molecule type" value="Genomic_DNA"/>
</dbReference>
<sequence length="267" mass="30440">MPAFVYSYDGEFLRTDTTTVEAVENRYLLNNGSFALSGASITPIQQSPWLVALKNEKNQMMATKSPFPANVPAEACYMQEIQFVPFQNSALAYTLCNDTVFRVTETGIRPACVYDKKNGAEYNEKIADINEMAKDNTNTLSTIELFTFFKTSRYFYFRTIVLSKPEKCFFQRLDKRTGEFLSQPVKQDFMELSVGFSDGNVIGMENDWDGGVPFCPRYIYKDRICVQVINAVTLEKLENKGYLKDKPVALQLDADDNPMVIVYTFKN</sequence>
<evidence type="ECO:0000313" key="2">
    <source>
        <dbReference type="Proteomes" id="UP000017831"/>
    </source>
</evidence>
<dbReference type="HOGENOM" id="CLU_1040736_0_0_10"/>
<evidence type="ECO:0008006" key="3">
    <source>
        <dbReference type="Google" id="ProtNLM"/>
    </source>
</evidence>
<dbReference type="STRING" id="1121098.HMPREF1534_01847"/>
<dbReference type="AlphaFoldDB" id="U6RH18"/>